<gene>
    <name evidence="2" type="ORF">PG991_011398</name>
</gene>
<protein>
    <submittedName>
        <fullName evidence="2">Uncharacterized protein</fullName>
    </submittedName>
</protein>
<evidence type="ECO:0000313" key="2">
    <source>
        <dbReference type="EMBL" id="KAK8008847.1"/>
    </source>
</evidence>
<dbReference type="Proteomes" id="UP001396898">
    <property type="component" value="Unassembled WGS sequence"/>
</dbReference>
<reference evidence="2 3" key="1">
    <citation type="submission" date="2023-01" db="EMBL/GenBank/DDBJ databases">
        <title>Analysis of 21 Apiospora genomes using comparative genomics revels a genus with tremendous synthesis potential of carbohydrate active enzymes and secondary metabolites.</title>
        <authorList>
            <person name="Sorensen T."/>
        </authorList>
    </citation>
    <scope>NUCLEOTIDE SEQUENCE [LARGE SCALE GENOMIC DNA]</scope>
    <source>
        <strain evidence="2 3">CBS 20057</strain>
    </source>
</reference>
<dbReference type="EMBL" id="JAQQWI010000016">
    <property type="protein sequence ID" value="KAK8008847.1"/>
    <property type="molecule type" value="Genomic_DNA"/>
</dbReference>
<accession>A0ABR1RE01</accession>
<feature type="region of interest" description="Disordered" evidence="1">
    <location>
        <begin position="1"/>
        <end position="54"/>
    </location>
</feature>
<organism evidence="2 3">
    <name type="scientific">Apiospora marii</name>
    <dbReference type="NCBI Taxonomy" id="335849"/>
    <lineage>
        <taxon>Eukaryota</taxon>
        <taxon>Fungi</taxon>
        <taxon>Dikarya</taxon>
        <taxon>Ascomycota</taxon>
        <taxon>Pezizomycotina</taxon>
        <taxon>Sordariomycetes</taxon>
        <taxon>Xylariomycetidae</taxon>
        <taxon>Amphisphaeriales</taxon>
        <taxon>Apiosporaceae</taxon>
        <taxon>Apiospora</taxon>
    </lineage>
</organism>
<evidence type="ECO:0000313" key="3">
    <source>
        <dbReference type="Proteomes" id="UP001396898"/>
    </source>
</evidence>
<proteinExistence type="predicted"/>
<evidence type="ECO:0000256" key="1">
    <source>
        <dbReference type="SAM" id="MobiDB-lite"/>
    </source>
</evidence>
<keyword evidence="3" id="KW-1185">Reference proteome</keyword>
<sequence length="66" mass="6526">MKKAPKKPAGPVRGILRAPKKGKPGRAAAVQPPPRGLVAAAAASTDGTGEQSALEICREPASAAVA</sequence>
<comment type="caution">
    <text evidence="2">The sequence shown here is derived from an EMBL/GenBank/DDBJ whole genome shotgun (WGS) entry which is preliminary data.</text>
</comment>
<name>A0ABR1RE01_9PEZI</name>